<evidence type="ECO:0000313" key="4">
    <source>
        <dbReference type="Proteomes" id="UP000460272"/>
    </source>
</evidence>
<protein>
    <recommendedName>
        <fullName evidence="2">Acyl-CoA dehydrogenase/oxidase N-terminal domain-containing protein</fullName>
    </recommendedName>
</protein>
<dbReference type="InterPro" id="IPR009100">
    <property type="entry name" value="AcylCoA_DH/oxidase_NM_dom_sf"/>
</dbReference>
<evidence type="ECO:0000313" key="3">
    <source>
        <dbReference type="EMBL" id="TVZ07039.1"/>
    </source>
</evidence>
<dbReference type="GO" id="GO:0050660">
    <property type="term" value="F:flavin adenine dinucleotide binding"/>
    <property type="evidence" value="ECO:0007669"/>
    <property type="project" value="InterPro"/>
</dbReference>
<feature type="domain" description="Acyl-CoA dehydrogenase/oxidase N-terminal" evidence="2">
    <location>
        <begin position="32"/>
        <end position="97"/>
    </location>
</feature>
<name>A0A6P2C6I1_9ACTN</name>
<comment type="caution">
    <text evidence="3">The sequence shown here is derived from an EMBL/GenBank/DDBJ whole genome shotgun (WGS) entry which is preliminary data.</text>
</comment>
<evidence type="ECO:0000259" key="2">
    <source>
        <dbReference type="Pfam" id="PF02771"/>
    </source>
</evidence>
<accession>A0A6P2C6I1</accession>
<dbReference type="Proteomes" id="UP000460272">
    <property type="component" value="Unassembled WGS sequence"/>
</dbReference>
<feature type="compositionally biased region" description="Basic and acidic residues" evidence="1">
    <location>
        <begin position="130"/>
        <end position="141"/>
    </location>
</feature>
<gene>
    <name evidence="3" type="ORF">EAS64_06865</name>
</gene>
<sequence length="166" mass="17536">MASDTGTASDSGRASAELIAAIRARRAEFTAAGDRAEAERNLPADTMETLRDLGAFWLKTPAELGGTPLDPLDFCDVLEEFALTDTATAWAVMVGNGGTGTAGDWLPDAGDLGGRPGRRGAAAHAHRPDRRLGVRRRDLRGSDQQPVQVRRRPFPRAVGAYAAPAA</sequence>
<dbReference type="InterPro" id="IPR037069">
    <property type="entry name" value="AcylCoA_DH/ox_N_sf"/>
</dbReference>
<dbReference type="Gene3D" id="1.10.540.10">
    <property type="entry name" value="Acyl-CoA dehydrogenase/oxidase, N-terminal domain"/>
    <property type="match status" value="1"/>
</dbReference>
<feature type="region of interest" description="Disordered" evidence="1">
    <location>
        <begin position="112"/>
        <end position="166"/>
    </location>
</feature>
<proteinExistence type="predicted"/>
<dbReference type="OrthoDB" id="3404950at2"/>
<dbReference type="Pfam" id="PF02771">
    <property type="entry name" value="Acyl-CoA_dh_N"/>
    <property type="match status" value="1"/>
</dbReference>
<dbReference type="EMBL" id="RPFW01000001">
    <property type="protein sequence ID" value="TVZ07039.1"/>
    <property type="molecule type" value="Genomic_DNA"/>
</dbReference>
<dbReference type="InterPro" id="IPR013786">
    <property type="entry name" value="AcylCoA_DH/ox_N"/>
</dbReference>
<feature type="compositionally biased region" description="Low complexity" evidence="1">
    <location>
        <begin position="155"/>
        <end position="166"/>
    </location>
</feature>
<evidence type="ECO:0000256" key="1">
    <source>
        <dbReference type="SAM" id="MobiDB-lite"/>
    </source>
</evidence>
<organism evidence="3 4">
    <name type="scientific">Trebonia kvetii</name>
    <dbReference type="NCBI Taxonomy" id="2480626"/>
    <lineage>
        <taxon>Bacteria</taxon>
        <taxon>Bacillati</taxon>
        <taxon>Actinomycetota</taxon>
        <taxon>Actinomycetes</taxon>
        <taxon>Streptosporangiales</taxon>
        <taxon>Treboniaceae</taxon>
        <taxon>Trebonia</taxon>
    </lineage>
</organism>
<reference evidence="3 4" key="1">
    <citation type="submission" date="2018-11" db="EMBL/GenBank/DDBJ databases">
        <title>Trebonia kvetii gen.nov., sp.nov., a novel acidophilic actinobacterium, and proposal of the new actinobacterial family Treboniaceae fam. nov.</title>
        <authorList>
            <person name="Rapoport D."/>
            <person name="Sagova-Mareckova M."/>
            <person name="Sedlacek I."/>
            <person name="Provaznik J."/>
            <person name="Kralova S."/>
            <person name="Pavlinic D."/>
            <person name="Benes V."/>
            <person name="Kopecky J."/>
        </authorList>
    </citation>
    <scope>NUCLEOTIDE SEQUENCE [LARGE SCALE GENOMIC DNA]</scope>
    <source>
        <strain evidence="3 4">15Tr583</strain>
    </source>
</reference>
<keyword evidence="4" id="KW-1185">Reference proteome</keyword>
<dbReference type="SUPFAM" id="SSF56645">
    <property type="entry name" value="Acyl-CoA dehydrogenase NM domain-like"/>
    <property type="match status" value="1"/>
</dbReference>
<dbReference type="GO" id="GO:0016627">
    <property type="term" value="F:oxidoreductase activity, acting on the CH-CH group of donors"/>
    <property type="evidence" value="ECO:0007669"/>
    <property type="project" value="InterPro"/>
</dbReference>
<dbReference type="AlphaFoldDB" id="A0A6P2C6I1"/>